<dbReference type="EMBL" id="GL883009">
    <property type="protein sequence ID" value="EGG22409.1"/>
    <property type="molecule type" value="Genomic_DNA"/>
</dbReference>
<dbReference type="Proteomes" id="UP000007797">
    <property type="component" value="Unassembled WGS sequence"/>
</dbReference>
<dbReference type="AlphaFoldDB" id="F4PPU6"/>
<proteinExistence type="predicted"/>
<dbReference type="KEGG" id="dfa:DFA_04530"/>
<organism evidence="1 2">
    <name type="scientific">Cavenderia fasciculata</name>
    <name type="common">Slime mold</name>
    <name type="synonym">Dictyostelium fasciculatum</name>
    <dbReference type="NCBI Taxonomy" id="261658"/>
    <lineage>
        <taxon>Eukaryota</taxon>
        <taxon>Amoebozoa</taxon>
        <taxon>Evosea</taxon>
        <taxon>Eumycetozoa</taxon>
        <taxon>Dictyostelia</taxon>
        <taxon>Acytosteliales</taxon>
        <taxon>Cavenderiaceae</taxon>
        <taxon>Cavenderia</taxon>
    </lineage>
</organism>
<sequence length="211" mass="24691">MVNEIQDYIQRQSNSQSDFYFIYSVTIKCKFSTNIVMNSHFDSNHRSKAHPFGKVTSGYEKSDHATFKIEFNSHTTTPNFNVSIKVTKIEETLVEPKKITILEEHGNGDLILFHNQLNHSDHSIIDQMDIIFFFRNNNWIWKKISSSELNQSSILTSPSTTTQTKQTTFSFYDQFIQTILGNYFPIIEEYQRQSTINHNNNNDNNKIYNLI</sequence>
<dbReference type="RefSeq" id="XP_004360260.1">
    <property type="nucleotide sequence ID" value="XM_004360203.1"/>
</dbReference>
<evidence type="ECO:0000313" key="1">
    <source>
        <dbReference type="EMBL" id="EGG22409.1"/>
    </source>
</evidence>
<name>F4PPU6_CACFS</name>
<gene>
    <name evidence="1" type="ORF">DFA_04530</name>
</gene>
<accession>F4PPU6</accession>
<protein>
    <submittedName>
        <fullName evidence="1">Uncharacterized protein</fullName>
    </submittedName>
</protein>
<reference evidence="2" key="1">
    <citation type="journal article" date="2011" name="Genome Res.">
        <title>Phylogeny-wide analysis of social amoeba genomes highlights ancient origins for complex intercellular communication.</title>
        <authorList>
            <person name="Heidel A.J."/>
            <person name="Lawal H.M."/>
            <person name="Felder M."/>
            <person name="Schilde C."/>
            <person name="Helps N.R."/>
            <person name="Tunggal B."/>
            <person name="Rivero F."/>
            <person name="John U."/>
            <person name="Schleicher M."/>
            <person name="Eichinger L."/>
            <person name="Platzer M."/>
            <person name="Noegel A.A."/>
            <person name="Schaap P."/>
            <person name="Gloeckner G."/>
        </authorList>
    </citation>
    <scope>NUCLEOTIDE SEQUENCE [LARGE SCALE GENOMIC DNA]</scope>
    <source>
        <strain evidence="2">SH3</strain>
    </source>
</reference>
<dbReference type="GeneID" id="14874476"/>
<evidence type="ECO:0000313" key="2">
    <source>
        <dbReference type="Proteomes" id="UP000007797"/>
    </source>
</evidence>
<keyword evidence="2" id="KW-1185">Reference proteome</keyword>